<comment type="caution">
    <text evidence="2">The sequence shown here is derived from an EMBL/GenBank/DDBJ whole genome shotgun (WGS) entry which is preliminary data.</text>
</comment>
<sequence>MPATIRDHERFESRPSFRYDQASGVKSPESSSSSATIMPSTAPPMGGRRILRSSPSMTSLASSLSSISIYTTTSSKTTWGPGALAGKAILALGKAAIRGAERVVIAKRMAVLRSHLPCSDDRAGPHTSFMDEVFDDLVELSRPELYPDSIRIPAMELILTQISSGHTTYLIHSLSKWLLEDIILLVKEIVSTSMFSKCGFMEPSLVNAYVGALPESTHPLVPCIEFIAKLAQQNDTTFEAAIHSKFLDLVLLTASRNRDAFDREHHSSSALAFATLSAPPLELQELWNIELEQYWPFKYTLLPSEMWCSTLTRRRR</sequence>
<feature type="compositionally biased region" description="Low complexity" evidence="1">
    <location>
        <begin position="27"/>
        <end position="44"/>
    </location>
</feature>
<evidence type="ECO:0000313" key="3">
    <source>
        <dbReference type="Proteomes" id="UP000623467"/>
    </source>
</evidence>
<dbReference type="OrthoDB" id="2956939at2759"/>
<evidence type="ECO:0000313" key="2">
    <source>
        <dbReference type="EMBL" id="KAF7367717.1"/>
    </source>
</evidence>
<protein>
    <submittedName>
        <fullName evidence="2">Uncharacterized protein</fullName>
    </submittedName>
</protein>
<proteinExistence type="predicted"/>
<evidence type="ECO:0000256" key="1">
    <source>
        <dbReference type="SAM" id="MobiDB-lite"/>
    </source>
</evidence>
<dbReference type="EMBL" id="JACAZH010000005">
    <property type="protein sequence ID" value="KAF7367717.1"/>
    <property type="molecule type" value="Genomic_DNA"/>
</dbReference>
<feature type="region of interest" description="Disordered" evidence="1">
    <location>
        <begin position="1"/>
        <end position="49"/>
    </location>
</feature>
<dbReference type="Proteomes" id="UP000623467">
    <property type="component" value="Unassembled WGS sequence"/>
</dbReference>
<reference evidence="2" key="1">
    <citation type="submission" date="2020-05" db="EMBL/GenBank/DDBJ databases">
        <title>Mycena genomes resolve the evolution of fungal bioluminescence.</title>
        <authorList>
            <person name="Tsai I.J."/>
        </authorList>
    </citation>
    <scope>NUCLEOTIDE SEQUENCE</scope>
    <source>
        <strain evidence="2">160909Yilan</strain>
    </source>
</reference>
<organism evidence="2 3">
    <name type="scientific">Mycena sanguinolenta</name>
    <dbReference type="NCBI Taxonomy" id="230812"/>
    <lineage>
        <taxon>Eukaryota</taxon>
        <taxon>Fungi</taxon>
        <taxon>Dikarya</taxon>
        <taxon>Basidiomycota</taxon>
        <taxon>Agaricomycotina</taxon>
        <taxon>Agaricomycetes</taxon>
        <taxon>Agaricomycetidae</taxon>
        <taxon>Agaricales</taxon>
        <taxon>Marasmiineae</taxon>
        <taxon>Mycenaceae</taxon>
        <taxon>Mycena</taxon>
    </lineage>
</organism>
<gene>
    <name evidence="2" type="ORF">MSAN_00835500</name>
</gene>
<feature type="compositionally biased region" description="Basic and acidic residues" evidence="1">
    <location>
        <begin position="1"/>
        <end position="17"/>
    </location>
</feature>
<keyword evidence="3" id="KW-1185">Reference proteome</keyword>
<dbReference type="AlphaFoldDB" id="A0A8H6YZ98"/>
<accession>A0A8H6YZ98</accession>
<name>A0A8H6YZ98_9AGAR</name>